<reference evidence="3 4" key="1">
    <citation type="submission" date="2024-09" db="EMBL/GenBank/DDBJ databases">
        <authorList>
            <person name="Sun Q."/>
            <person name="Mori K."/>
        </authorList>
    </citation>
    <scope>NUCLEOTIDE SEQUENCE [LARGE SCALE GENOMIC DNA]</scope>
    <source>
        <strain evidence="3 4">JCM 3143</strain>
    </source>
</reference>
<keyword evidence="2" id="KW-0732">Signal</keyword>
<organism evidence="3 4">
    <name type="scientific">Nonomuraea helvata</name>
    <dbReference type="NCBI Taxonomy" id="37484"/>
    <lineage>
        <taxon>Bacteria</taxon>
        <taxon>Bacillati</taxon>
        <taxon>Actinomycetota</taxon>
        <taxon>Actinomycetes</taxon>
        <taxon>Streptosporangiales</taxon>
        <taxon>Streptosporangiaceae</taxon>
        <taxon>Nonomuraea</taxon>
    </lineage>
</organism>
<keyword evidence="4" id="KW-1185">Reference proteome</keyword>
<evidence type="ECO:0008006" key="5">
    <source>
        <dbReference type="Google" id="ProtNLM"/>
    </source>
</evidence>
<dbReference type="EMBL" id="JBHMBW010000051">
    <property type="protein sequence ID" value="MFB9628870.1"/>
    <property type="molecule type" value="Genomic_DNA"/>
</dbReference>
<proteinExistence type="predicted"/>
<dbReference type="RefSeq" id="WP_344998686.1">
    <property type="nucleotide sequence ID" value="NZ_BAAAXV010000009.1"/>
</dbReference>
<feature type="chain" id="PRO_5046555173" description="Secreted protein" evidence="2">
    <location>
        <begin position="24"/>
        <end position="222"/>
    </location>
</feature>
<evidence type="ECO:0000256" key="1">
    <source>
        <dbReference type="SAM" id="MobiDB-lite"/>
    </source>
</evidence>
<evidence type="ECO:0000313" key="4">
    <source>
        <dbReference type="Proteomes" id="UP001589532"/>
    </source>
</evidence>
<comment type="caution">
    <text evidence="3">The sequence shown here is derived from an EMBL/GenBank/DDBJ whole genome shotgun (WGS) entry which is preliminary data.</text>
</comment>
<feature type="region of interest" description="Disordered" evidence="1">
    <location>
        <begin position="153"/>
        <end position="174"/>
    </location>
</feature>
<sequence length="222" mass="22376">MSSQKIRSIIAVATLTAGVTWLAAAPSTADTCKGTRVTARTTASYCGTHIAADDTLGGGSTAADESEKLAMAAGAMAAQLGLTGLATAREALGAADMGGLAATWGMPSPALLPEVPESLEMRDLATMARVPALPALPEVPSKPLEVKLPELSLGNGPSHNRFAGSGTKPPTNLARPVQEVRAEVVDGLLPETVENLQEASVLAGGQTAVAGFSGLAPQLGLR</sequence>
<name>A0ABV5SB00_9ACTN</name>
<gene>
    <name evidence="3" type="ORF">ACFFSA_37845</name>
</gene>
<feature type="signal peptide" evidence="2">
    <location>
        <begin position="1"/>
        <end position="23"/>
    </location>
</feature>
<accession>A0ABV5SB00</accession>
<evidence type="ECO:0000313" key="3">
    <source>
        <dbReference type="EMBL" id="MFB9628870.1"/>
    </source>
</evidence>
<dbReference type="Proteomes" id="UP001589532">
    <property type="component" value="Unassembled WGS sequence"/>
</dbReference>
<protein>
    <recommendedName>
        <fullName evidence="5">Secreted protein</fullName>
    </recommendedName>
</protein>
<evidence type="ECO:0000256" key="2">
    <source>
        <dbReference type="SAM" id="SignalP"/>
    </source>
</evidence>